<sequence length="312" mass="34458">MNERTNVEALTLSIAAVERDTGLSKDTLRVWERRYGFPSPSRDPQGERAYPLEQVEKLRLIKRLLDAGHRPGRIVPMPAAELNELTASTVDQPQRRADNTVASADLERALDLLRRHDPAGLRRELGRMLVRHGISRFVVDVVAPLNTAVGDAWLRGQVEVYEEHLYTETVQSLLRQAIASVPEPLDGGTPSVLLSTFPGEPHGLGLLMCETLMAMDGCRCIALGTQTPLWDIVLAAGAYRADIVALSFSGCMSPNQVVDGLAELREKLPAEVGIWVGGSAPVLFRRRLEGVLPIDALDQIAPELRRWRETPR</sequence>
<keyword evidence="4" id="KW-0804">Transcription</keyword>
<dbReference type="InterPro" id="IPR000551">
    <property type="entry name" value="MerR-type_HTH_dom"/>
</dbReference>
<dbReference type="InterPro" id="IPR003759">
    <property type="entry name" value="Cbl-bd_cap"/>
</dbReference>
<dbReference type="GO" id="GO:0046872">
    <property type="term" value="F:metal ion binding"/>
    <property type="evidence" value="ECO:0007669"/>
    <property type="project" value="InterPro"/>
</dbReference>
<evidence type="ECO:0000256" key="1">
    <source>
        <dbReference type="ARBA" id="ARBA00022491"/>
    </source>
</evidence>
<gene>
    <name evidence="7" type="ordered locus">RGE_44890</name>
</gene>
<dbReference type="Gene3D" id="1.10.1240.10">
    <property type="entry name" value="Methionine synthase domain"/>
    <property type="match status" value="1"/>
</dbReference>
<dbReference type="Gene3D" id="1.10.1660.10">
    <property type="match status" value="1"/>
</dbReference>
<dbReference type="SUPFAM" id="SSF46955">
    <property type="entry name" value="Putative DNA-binding domain"/>
    <property type="match status" value="1"/>
</dbReference>
<dbReference type="Pfam" id="PF13411">
    <property type="entry name" value="MerR_1"/>
    <property type="match status" value="1"/>
</dbReference>
<dbReference type="GO" id="GO:0003677">
    <property type="term" value="F:DNA binding"/>
    <property type="evidence" value="ECO:0007669"/>
    <property type="project" value="UniProtKB-KW"/>
</dbReference>
<dbReference type="RefSeq" id="WP_014430673.1">
    <property type="nucleotide sequence ID" value="NC_017075.1"/>
</dbReference>
<accession>I0HXT8</accession>
<dbReference type="InterPro" id="IPR036594">
    <property type="entry name" value="Meth_synthase_dom"/>
</dbReference>
<dbReference type="KEGG" id="rge:RGE_44890"/>
<reference evidence="7 8" key="1">
    <citation type="journal article" date="2012" name="J. Bacteriol.">
        <title>Complete genome sequence of phototrophic betaproteobacterium Rubrivivax gelatinosus IL144.</title>
        <authorList>
            <person name="Nagashima S."/>
            <person name="Kamimura A."/>
            <person name="Shimizu T."/>
            <person name="Nakamura-isaki S."/>
            <person name="Aono E."/>
            <person name="Sakamoto K."/>
            <person name="Ichikawa N."/>
            <person name="Nakazawa H."/>
            <person name="Sekine M."/>
            <person name="Yamazaki S."/>
            <person name="Fujita N."/>
            <person name="Shimada K."/>
            <person name="Hanada S."/>
            <person name="Nagashima K.V.P."/>
        </authorList>
    </citation>
    <scope>NUCLEOTIDE SEQUENCE [LARGE SCALE GENOMIC DNA]</scope>
    <source>
        <strain evidence="8">NBRC 100245 / IL144</strain>
    </source>
</reference>
<evidence type="ECO:0000256" key="4">
    <source>
        <dbReference type="ARBA" id="ARBA00023163"/>
    </source>
</evidence>
<dbReference type="InterPro" id="IPR006158">
    <property type="entry name" value="Cobalamin-bd"/>
</dbReference>
<dbReference type="InterPro" id="IPR009061">
    <property type="entry name" value="DNA-bd_dom_put_sf"/>
</dbReference>
<proteinExistence type="predicted"/>
<dbReference type="EMBL" id="AP012320">
    <property type="protein sequence ID" value="BAL97825.1"/>
    <property type="molecule type" value="Genomic_DNA"/>
</dbReference>
<dbReference type="eggNOG" id="COG0789">
    <property type="taxonomic scope" value="Bacteria"/>
</dbReference>
<dbReference type="InterPro" id="IPR047057">
    <property type="entry name" value="MerR_fam"/>
</dbReference>
<keyword evidence="3" id="KW-0238">DNA-binding</keyword>
<evidence type="ECO:0000313" key="8">
    <source>
        <dbReference type="Proteomes" id="UP000007883"/>
    </source>
</evidence>
<keyword evidence="1" id="KW-0678">Repressor</keyword>
<dbReference type="HOGENOM" id="CLU_045945_3_0_4"/>
<keyword evidence="2" id="KW-0805">Transcription regulation</keyword>
<name>I0HXT8_RUBGI</name>
<evidence type="ECO:0000256" key="2">
    <source>
        <dbReference type="ARBA" id="ARBA00023015"/>
    </source>
</evidence>
<organism evidence="7 8">
    <name type="scientific">Rubrivivax gelatinosus (strain NBRC 100245 / IL144)</name>
    <dbReference type="NCBI Taxonomy" id="983917"/>
    <lineage>
        <taxon>Bacteria</taxon>
        <taxon>Pseudomonadati</taxon>
        <taxon>Pseudomonadota</taxon>
        <taxon>Betaproteobacteria</taxon>
        <taxon>Burkholderiales</taxon>
        <taxon>Sphaerotilaceae</taxon>
        <taxon>Rubrivivax</taxon>
    </lineage>
</organism>
<dbReference type="eggNOG" id="COG5012">
    <property type="taxonomic scope" value="Bacteria"/>
</dbReference>
<dbReference type="GO" id="GO:0003700">
    <property type="term" value="F:DNA-binding transcription factor activity"/>
    <property type="evidence" value="ECO:0007669"/>
    <property type="project" value="InterPro"/>
</dbReference>
<dbReference type="SUPFAM" id="SSF52242">
    <property type="entry name" value="Cobalamin (vitamin B12)-binding domain"/>
    <property type="match status" value="1"/>
</dbReference>
<dbReference type="Gene3D" id="3.40.50.280">
    <property type="entry name" value="Cobalamin-binding domain"/>
    <property type="match status" value="1"/>
</dbReference>
<dbReference type="PANTHER" id="PTHR30204:SF69">
    <property type="entry name" value="MERR-FAMILY TRANSCRIPTIONAL REGULATOR"/>
    <property type="match status" value="1"/>
</dbReference>
<dbReference type="InterPro" id="IPR036724">
    <property type="entry name" value="Cobalamin-bd_sf"/>
</dbReference>
<protein>
    <submittedName>
        <fullName evidence="7">Transcriptional regulator, MerR family</fullName>
    </submittedName>
</protein>
<evidence type="ECO:0000256" key="3">
    <source>
        <dbReference type="ARBA" id="ARBA00023125"/>
    </source>
</evidence>
<evidence type="ECO:0000259" key="5">
    <source>
        <dbReference type="PROSITE" id="PS50937"/>
    </source>
</evidence>
<dbReference type="STRING" id="983917.RGE_44890"/>
<evidence type="ECO:0000259" key="6">
    <source>
        <dbReference type="PROSITE" id="PS51332"/>
    </source>
</evidence>
<feature type="domain" description="B12-binding" evidence="6">
    <location>
        <begin position="189"/>
        <end position="312"/>
    </location>
</feature>
<evidence type="ECO:0000313" key="7">
    <source>
        <dbReference type="EMBL" id="BAL97825.1"/>
    </source>
</evidence>
<dbReference type="CDD" id="cd01104">
    <property type="entry name" value="HTH_MlrA-CarA"/>
    <property type="match status" value="1"/>
</dbReference>
<keyword evidence="8" id="KW-1185">Reference proteome</keyword>
<dbReference type="CDD" id="cd02065">
    <property type="entry name" value="B12-binding_like"/>
    <property type="match status" value="1"/>
</dbReference>
<feature type="domain" description="HTH merR-type" evidence="5">
    <location>
        <begin position="11"/>
        <end position="68"/>
    </location>
</feature>
<dbReference type="SMART" id="SM00422">
    <property type="entry name" value="HTH_MERR"/>
    <property type="match status" value="1"/>
</dbReference>
<dbReference type="Proteomes" id="UP000007883">
    <property type="component" value="Chromosome"/>
</dbReference>
<dbReference type="PATRIC" id="fig|983917.3.peg.4377"/>
<dbReference type="PROSITE" id="PS50937">
    <property type="entry name" value="HTH_MERR_2"/>
    <property type="match status" value="1"/>
</dbReference>
<dbReference type="GO" id="GO:0031419">
    <property type="term" value="F:cobalamin binding"/>
    <property type="evidence" value="ECO:0007669"/>
    <property type="project" value="InterPro"/>
</dbReference>
<dbReference type="PANTHER" id="PTHR30204">
    <property type="entry name" value="REDOX-CYCLING DRUG-SENSING TRANSCRIPTIONAL ACTIVATOR SOXR"/>
    <property type="match status" value="1"/>
</dbReference>
<dbReference type="PROSITE" id="PS51332">
    <property type="entry name" value="B12_BINDING"/>
    <property type="match status" value="1"/>
</dbReference>
<dbReference type="Pfam" id="PF02607">
    <property type="entry name" value="B12-binding_2"/>
    <property type="match status" value="1"/>
</dbReference>
<dbReference type="AlphaFoldDB" id="I0HXT8"/>